<dbReference type="EMBL" id="CP098747">
    <property type="protein sequence ID" value="USG60332.1"/>
    <property type="molecule type" value="Genomic_DNA"/>
</dbReference>
<reference evidence="1" key="1">
    <citation type="submission" date="2022-06" db="EMBL/GenBank/DDBJ databases">
        <title>Sneathiella actinostolidae sp. nov., isolated from a sea anemonein the Western Pacific Ocean.</title>
        <authorList>
            <person name="Wei M.J."/>
        </authorList>
    </citation>
    <scope>NUCLEOTIDE SEQUENCE</scope>
    <source>
        <strain evidence="1">PHK-P5</strain>
    </source>
</reference>
<dbReference type="Pfam" id="PF13714">
    <property type="entry name" value="PEP_mutase"/>
    <property type="match status" value="1"/>
</dbReference>
<dbReference type="PANTHER" id="PTHR42905:SF2">
    <property type="entry name" value="PHOSPHOENOLPYRUVATE CARBOXYLASE FAMILY PROTEIN"/>
    <property type="match status" value="1"/>
</dbReference>
<evidence type="ECO:0000313" key="1">
    <source>
        <dbReference type="EMBL" id="USG60332.1"/>
    </source>
</evidence>
<dbReference type="PANTHER" id="PTHR42905">
    <property type="entry name" value="PHOSPHOENOLPYRUVATE CARBOXYLASE"/>
    <property type="match status" value="1"/>
</dbReference>
<proteinExistence type="predicted"/>
<name>A0ABY4W370_9PROT</name>
<dbReference type="InterPro" id="IPR040442">
    <property type="entry name" value="Pyrv_kinase-like_dom_sf"/>
</dbReference>
<dbReference type="CDD" id="cd00377">
    <property type="entry name" value="ICL_PEPM"/>
    <property type="match status" value="1"/>
</dbReference>
<sequence length="284" mass="30667">MSAAQKIRDQINTPGIVTVPSCFDAISARLIEQHGFPMAFMSGFATAGANFGVPDLGLLSYGEILAQGRLMTDAVSIPIIGDGDTGYGNALNVKRTVNGFADAGFGCVLIEDQAWPKRCGHTAGKQTVAFDEAVTRVKAAVDARDEGADILILARTDTRATDGLEESIRRANAFRDAGADILFVEAPKSVDEMRRVCAEAPGVHLANLVEDGDTPMLSPDELQEIGYDFAIYPLTLFSASLQAMSNVLSDLKATQQHSQDLMRFSTLQDLVGFKEYYEASKRYE</sequence>
<dbReference type="Gene3D" id="3.20.20.60">
    <property type="entry name" value="Phosphoenolpyruvate-binding domains"/>
    <property type="match status" value="1"/>
</dbReference>
<dbReference type="Proteomes" id="UP001056291">
    <property type="component" value="Chromosome"/>
</dbReference>
<accession>A0ABY4W370</accession>
<dbReference type="GO" id="GO:0016829">
    <property type="term" value="F:lyase activity"/>
    <property type="evidence" value="ECO:0007669"/>
    <property type="project" value="UniProtKB-KW"/>
</dbReference>
<dbReference type="InterPro" id="IPR039556">
    <property type="entry name" value="ICL/PEPM"/>
</dbReference>
<organism evidence="1 2">
    <name type="scientific">Sneathiella marina</name>
    <dbReference type="NCBI Taxonomy" id="2950108"/>
    <lineage>
        <taxon>Bacteria</taxon>
        <taxon>Pseudomonadati</taxon>
        <taxon>Pseudomonadota</taxon>
        <taxon>Alphaproteobacteria</taxon>
        <taxon>Sneathiellales</taxon>
        <taxon>Sneathiellaceae</taxon>
        <taxon>Sneathiella</taxon>
    </lineage>
</organism>
<evidence type="ECO:0000313" key="2">
    <source>
        <dbReference type="Proteomes" id="UP001056291"/>
    </source>
</evidence>
<keyword evidence="1" id="KW-0456">Lyase</keyword>
<dbReference type="SUPFAM" id="SSF51621">
    <property type="entry name" value="Phosphoenolpyruvate/pyruvate domain"/>
    <property type="match status" value="1"/>
</dbReference>
<gene>
    <name evidence="1" type="ORF">NBZ79_14265</name>
</gene>
<dbReference type="RefSeq" id="WP_251933205.1">
    <property type="nucleotide sequence ID" value="NZ_CP098747.1"/>
</dbReference>
<keyword evidence="2" id="KW-1185">Reference proteome</keyword>
<dbReference type="InterPro" id="IPR015813">
    <property type="entry name" value="Pyrv/PenolPyrv_kinase-like_dom"/>
</dbReference>
<protein>
    <submittedName>
        <fullName evidence="1">Isocitrate lyase/PEP mutase family protein</fullName>
    </submittedName>
</protein>